<evidence type="ECO:0000256" key="5">
    <source>
        <dbReference type="ARBA" id="ARBA00012730"/>
    </source>
</evidence>
<organism evidence="15 16">
    <name type="scientific">Paraferrimonas haliotis</name>
    <dbReference type="NCBI Taxonomy" id="2013866"/>
    <lineage>
        <taxon>Bacteria</taxon>
        <taxon>Pseudomonadati</taxon>
        <taxon>Pseudomonadota</taxon>
        <taxon>Gammaproteobacteria</taxon>
        <taxon>Alteromonadales</taxon>
        <taxon>Ferrimonadaceae</taxon>
        <taxon>Paraferrimonas</taxon>
    </lineage>
</organism>
<evidence type="ECO:0000256" key="7">
    <source>
        <dbReference type="ARBA" id="ARBA00022723"/>
    </source>
</evidence>
<keyword evidence="8 10" id="KW-0460">Magnesium</keyword>
<evidence type="ECO:0000256" key="2">
    <source>
        <dbReference type="ARBA" id="ARBA00001946"/>
    </source>
</evidence>
<keyword evidence="9" id="KW-0413">Isomerase</keyword>
<feature type="domain" description="Alpha-D-phosphohexomutase alpha/beta/alpha" evidence="13">
    <location>
        <begin position="190"/>
        <end position="294"/>
    </location>
</feature>
<dbReference type="InterPro" id="IPR016055">
    <property type="entry name" value="A-D-PHexomutase_a/b/a-I/II/III"/>
</dbReference>
<dbReference type="InterPro" id="IPR036900">
    <property type="entry name" value="A-D-PHexomutase_C_sf"/>
</dbReference>
<dbReference type="PANTHER" id="PTHR43771">
    <property type="entry name" value="PHOSPHOMANNOMUTASE"/>
    <property type="match status" value="1"/>
</dbReference>
<evidence type="ECO:0000259" key="14">
    <source>
        <dbReference type="Pfam" id="PF02880"/>
    </source>
</evidence>
<dbReference type="GO" id="GO:0005975">
    <property type="term" value="P:carbohydrate metabolic process"/>
    <property type="evidence" value="ECO:0007669"/>
    <property type="project" value="InterPro"/>
</dbReference>
<comment type="similarity">
    <text evidence="4 10">Belongs to the phosphohexose mutase family.</text>
</comment>
<evidence type="ECO:0000256" key="1">
    <source>
        <dbReference type="ARBA" id="ARBA00000586"/>
    </source>
</evidence>
<dbReference type="PROSITE" id="PS00710">
    <property type="entry name" value="PGM_PMM"/>
    <property type="match status" value="1"/>
</dbReference>
<feature type="domain" description="Alpha-D-phosphohexomutase alpha/beta/alpha" evidence="14">
    <location>
        <begin position="299"/>
        <end position="420"/>
    </location>
</feature>
<keyword evidence="7 10" id="KW-0479">Metal-binding</keyword>
<comment type="pathway">
    <text evidence="3">Nucleotide-sugar biosynthesis; GDP-alpha-D-mannose biosynthesis; alpha-D-mannose 1-phosphate from D-fructose 6-phosphate: step 2/2.</text>
</comment>
<dbReference type="InterPro" id="IPR005841">
    <property type="entry name" value="Alpha-D-phosphohexomutase_SF"/>
</dbReference>
<dbReference type="PRINTS" id="PR00509">
    <property type="entry name" value="PGMPMM"/>
</dbReference>
<dbReference type="InterPro" id="IPR005843">
    <property type="entry name" value="A-D-PHexomutase_C"/>
</dbReference>
<comment type="cofactor">
    <cofactor evidence="2">
        <name>Mg(2+)</name>
        <dbReference type="ChEBI" id="CHEBI:18420"/>
    </cofactor>
</comment>
<evidence type="ECO:0000259" key="13">
    <source>
        <dbReference type="Pfam" id="PF02879"/>
    </source>
</evidence>
<dbReference type="SUPFAM" id="SSF53738">
    <property type="entry name" value="Phosphoglucomutase, first 3 domains"/>
    <property type="match status" value="3"/>
</dbReference>
<dbReference type="Pfam" id="PF02879">
    <property type="entry name" value="PGM_PMM_II"/>
    <property type="match status" value="1"/>
</dbReference>
<dbReference type="Gene3D" id="3.30.310.50">
    <property type="entry name" value="Alpha-D-phosphohexomutase, C-terminal domain"/>
    <property type="match status" value="1"/>
</dbReference>
<dbReference type="CDD" id="cd03089">
    <property type="entry name" value="PMM_PGM"/>
    <property type="match status" value="1"/>
</dbReference>
<evidence type="ECO:0000313" key="16">
    <source>
        <dbReference type="Proteomes" id="UP001157439"/>
    </source>
</evidence>
<dbReference type="Pfam" id="PF02878">
    <property type="entry name" value="PGM_PMM_I"/>
    <property type="match status" value="1"/>
</dbReference>
<dbReference type="AlphaFoldDB" id="A0AA37WXR0"/>
<dbReference type="GO" id="GO:0000287">
    <property type="term" value="F:magnesium ion binding"/>
    <property type="evidence" value="ECO:0007669"/>
    <property type="project" value="InterPro"/>
</dbReference>
<protein>
    <recommendedName>
        <fullName evidence="5">phosphomannomutase</fullName>
        <ecNumber evidence="5">5.4.2.8</ecNumber>
    </recommendedName>
</protein>
<dbReference type="InterPro" id="IPR005845">
    <property type="entry name" value="A-D-PHexomutase_a/b/a-II"/>
</dbReference>
<dbReference type="Gene3D" id="3.40.120.10">
    <property type="entry name" value="Alpha-D-Glucose-1,6-Bisphosphate, subunit A, domain 3"/>
    <property type="match status" value="3"/>
</dbReference>
<sequence>MPKPQKANRKTPAKIKVQRQLYVANSMILGKIVPHTSGKLTCFKAYDIRGKLGEELNEDIAYRIGRAFGQHLSPKTVVLGGDVRESSEALKLSLALGLQDAGVNVLDIGMVGTEEIYFATAHLKLDGGIVVTASHNPIDYNGMKLVREQSRPISGDSGLFDIQALAESNQFSIVLPEERGVYRKTDIQQAYVDHLLSYINVYDLKPMKVVVNAGNGAAGHVIDAIESLFNDKKIPIRFIKVHHQPDATFPNGIPNPLLPENRADTANAVIKHQAHLGIAWDGDFDRCFLFDENGEFIEGYYIVGLLAEAFLQQQQQQKQQQPEQASPAKIIHDPRLIWNTQDIVQQNNGQAIMSKTGHAFIKERMREEDAIYGGEMSAHHYFKRFNYCDSGMIPWLLVIELLSNKNQPLSELVKERIRAYPSSGEINSTLAEPKNSINKVSAYYQKSACQTDHTDGLSMSFNEPQGQWRFNLRSSNTEPVVRLNVESINNVKLMQQKTAEILEILRS</sequence>
<dbReference type="GO" id="GO:0004615">
    <property type="term" value="F:phosphomannomutase activity"/>
    <property type="evidence" value="ECO:0007669"/>
    <property type="project" value="UniProtKB-EC"/>
</dbReference>
<dbReference type="Proteomes" id="UP001157439">
    <property type="component" value="Unassembled WGS sequence"/>
</dbReference>
<evidence type="ECO:0000256" key="8">
    <source>
        <dbReference type="ARBA" id="ARBA00022842"/>
    </source>
</evidence>
<comment type="catalytic activity">
    <reaction evidence="1">
        <text>alpha-D-mannose 1-phosphate = D-mannose 6-phosphate</text>
        <dbReference type="Rhea" id="RHEA:11140"/>
        <dbReference type="ChEBI" id="CHEBI:58409"/>
        <dbReference type="ChEBI" id="CHEBI:58735"/>
        <dbReference type="EC" id="5.4.2.8"/>
    </reaction>
</comment>
<keyword evidence="16" id="KW-1185">Reference proteome</keyword>
<keyword evidence="6" id="KW-0597">Phosphoprotein</keyword>
<dbReference type="Pfam" id="PF00408">
    <property type="entry name" value="PGM_PMM_IV"/>
    <property type="match status" value="1"/>
</dbReference>
<evidence type="ECO:0000259" key="12">
    <source>
        <dbReference type="Pfam" id="PF02878"/>
    </source>
</evidence>
<evidence type="ECO:0000256" key="9">
    <source>
        <dbReference type="ARBA" id="ARBA00023235"/>
    </source>
</evidence>
<evidence type="ECO:0000256" key="3">
    <source>
        <dbReference type="ARBA" id="ARBA00004699"/>
    </source>
</evidence>
<evidence type="ECO:0000256" key="6">
    <source>
        <dbReference type="ARBA" id="ARBA00022553"/>
    </source>
</evidence>
<feature type="domain" description="Alpha-D-phosphohexomutase alpha/beta/alpha" evidence="12">
    <location>
        <begin position="43"/>
        <end position="168"/>
    </location>
</feature>
<reference evidence="15 16" key="1">
    <citation type="journal article" date="2014" name="Int. J. Syst. Evol. Microbiol.">
        <title>Complete genome sequence of Corynebacterium casei LMG S-19264T (=DSM 44701T), isolated from a smear-ripened cheese.</title>
        <authorList>
            <consortium name="US DOE Joint Genome Institute (JGI-PGF)"/>
            <person name="Walter F."/>
            <person name="Albersmeier A."/>
            <person name="Kalinowski J."/>
            <person name="Ruckert C."/>
        </authorList>
    </citation>
    <scope>NUCLEOTIDE SEQUENCE [LARGE SCALE GENOMIC DNA]</scope>
    <source>
        <strain evidence="15 16">NBRC 112785</strain>
    </source>
</reference>
<evidence type="ECO:0000259" key="11">
    <source>
        <dbReference type="Pfam" id="PF00408"/>
    </source>
</evidence>
<gene>
    <name evidence="15" type="ORF">GCM10007894_08270</name>
</gene>
<evidence type="ECO:0000313" key="15">
    <source>
        <dbReference type="EMBL" id="GLS82850.1"/>
    </source>
</evidence>
<dbReference type="EMBL" id="BSPO01000002">
    <property type="protein sequence ID" value="GLS82850.1"/>
    <property type="molecule type" value="Genomic_DNA"/>
</dbReference>
<dbReference type="InterPro" id="IPR005844">
    <property type="entry name" value="A-D-PHexomutase_a/b/a-I"/>
</dbReference>
<proteinExistence type="inferred from homology"/>
<evidence type="ECO:0000256" key="4">
    <source>
        <dbReference type="ARBA" id="ARBA00010231"/>
    </source>
</evidence>
<accession>A0AA37WXR0</accession>
<dbReference type="SUPFAM" id="SSF55957">
    <property type="entry name" value="Phosphoglucomutase, C-terminal domain"/>
    <property type="match status" value="1"/>
</dbReference>
<comment type="caution">
    <text evidence="15">The sequence shown here is derived from an EMBL/GenBank/DDBJ whole genome shotgun (WGS) entry which is preliminary data.</text>
</comment>
<evidence type="ECO:0000256" key="10">
    <source>
        <dbReference type="RuleBase" id="RU004326"/>
    </source>
</evidence>
<feature type="domain" description="Alpha-D-phosphohexomutase C-terminal" evidence="11">
    <location>
        <begin position="425"/>
        <end position="497"/>
    </location>
</feature>
<dbReference type="InterPro" id="IPR016066">
    <property type="entry name" value="A-D-PHexomutase_CS"/>
</dbReference>
<dbReference type="InterPro" id="IPR005846">
    <property type="entry name" value="A-D-PHexomutase_a/b/a-III"/>
</dbReference>
<dbReference type="EC" id="5.4.2.8" evidence="5"/>
<dbReference type="Pfam" id="PF02880">
    <property type="entry name" value="PGM_PMM_III"/>
    <property type="match status" value="1"/>
</dbReference>
<dbReference type="PANTHER" id="PTHR43771:SF1">
    <property type="entry name" value="PHOSPHOMANNOMUTASE"/>
    <property type="match status" value="1"/>
</dbReference>
<name>A0AA37WXR0_9GAMM</name>